<sequence>MKSPTIPEVKTQFEKESQFEKEIDSFQQPFQQSFQQPFQQQVIRCETPTLSARHRSSIFEEILTRDPSVCHWLLDIINKDEHMVKESMHFVLFENQLIRVVVHTFDVFESQIQLSIEDEGCCGRYNTIGLITEVKNIENLINIINEALEPYNREEIDEILDKKLNISDNIDAYSKSEDDTLLLLKADKSKLIDAYSKIEADVLFDDKLNTSDQIDAYSKTDDDALLLLKTEKK</sequence>
<organism evidence="1 2">
    <name type="scientific">Streblomastix strix</name>
    <dbReference type="NCBI Taxonomy" id="222440"/>
    <lineage>
        <taxon>Eukaryota</taxon>
        <taxon>Metamonada</taxon>
        <taxon>Preaxostyla</taxon>
        <taxon>Oxymonadida</taxon>
        <taxon>Streblomastigidae</taxon>
        <taxon>Streblomastix</taxon>
    </lineage>
</organism>
<name>A0A5J4W273_9EUKA</name>
<proteinExistence type="predicted"/>
<gene>
    <name evidence="1" type="ORF">EZS28_015488</name>
</gene>
<dbReference type="AlphaFoldDB" id="A0A5J4W273"/>
<accession>A0A5J4W273</accession>
<dbReference type="Proteomes" id="UP000324800">
    <property type="component" value="Unassembled WGS sequence"/>
</dbReference>
<dbReference type="EMBL" id="SNRW01003758">
    <property type="protein sequence ID" value="KAA6388985.1"/>
    <property type="molecule type" value="Genomic_DNA"/>
</dbReference>
<comment type="caution">
    <text evidence="1">The sequence shown here is derived from an EMBL/GenBank/DDBJ whole genome shotgun (WGS) entry which is preliminary data.</text>
</comment>
<protein>
    <submittedName>
        <fullName evidence="1">Uncharacterized protein</fullName>
    </submittedName>
</protein>
<evidence type="ECO:0000313" key="1">
    <source>
        <dbReference type="EMBL" id="KAA6388985.1"/>
    </source>
</evidence>
<reference evidence="1 2" key="1">
    <citation type="submission" date="2019-03" db="EMBL/GenBank/DDBJ databases">
        <title>Single cell metagenomics reveals metabolic interactions within the superorganism composed of flagellate Streblomastix strix and complex community of Bacteroidetes bacteria on its surface.</title>
        <authorList>
            <person name="Treitli S.C."/>
            <person name="Kolisko M."/>
            <person name="Husnik F."/>
            <person name="Keeling P."/>
            <person name="Hampl V."/>
        </authorList>
    </citation>
    <scope>NUCLEOTIDE SEQUENCE [LARGE SCALE GENOMIC DNA]</scope>
    <source>
        <strain evidence="1">ST1C</strain>
    </source>
</reference>
<evidence type="ECO:0000313" key="2">
    <source>
        <dbReference type="Proteomes" id="UP000324800"/>
    </source>
</evidence>